<dbReference type="RefSeq" id="WP_219318805.1">
    <property type="nucleotide sequence ID" value="NZ_JAHWYN010000021.1"/>
</dbReference>
<proteinExistence type="predicted"/>
<name>A0ABS6Y069_9FLAO</name>
<reference evidence="1 2" key="1">
    <citation type="submission" date="2021-07" db="EMBL/GenBank/DDBJ databases">
        <title>Flavobacterium sp. nov. isolated from sediment on the Taihu Lake.</title>
        <authorList>
            <person name="Qu J.-H."/>
        </authorList>
    </citation>
    <scope>NUCLEOTIDE SEQUENCE [LARGE SCALE GENOMIC DNA]</scope>
    <source>
        <strain evidence="1 2">NAS39</strain>
    </source>
</reference>
<protein>
    <submittedName>
        <fullName evidence="1">Uncharacterized protein</fullName>
    </submittedName>
</protein>
<gene>
    <name evidence="1" type="ORF">KZH69_17640</name>
</gene>
<dbReference type="Proteomes" id="UP000812031">
    <property type="component" value="Unassembled WGS sequence"/>
</dbReference>
<comment type="caution">
    <text evidence="1">The sequence shown here is derived from an EMBL/GenBank/DDBJ whole genome shotgun (WGS) entry which is preliminary data.</text>
</comment>
<dbReference type="EMBL" id="JAHWYN010000021">
    <property type="protein sequence ID" value="MBW4362316.1"/>
    <property type="molecule type" value="Genomic_DNA"/>
</dbReference>
<accession>A0ABS6Y069</accession>
<evidence type="ECO:0000313" key="2">
    <source>
        <dbReference type="Proteomes" id="UP000812031"/>
    </source>
</evidence>
<evidence type="ECO:0000313" key="1">
    <source>
        <dbReference type="EMBL" id="MBW4362316.1"/>
    </source>
</evidence>
<sequence length="131" mass="15238">MKTYTRTELAKSIYTIINDKYSDPEYFYGKLKAIIKTKVKSATKTILSAEEEKEKGLGFAKWIIADFHMITIQRIEPRLSNAIIKEASDGIEIEKYEAYCKLAAKEIISEFTKVKYKAKKEEMKKRNGKRK</sequence>
<keyword evidence="2" id="KW-1185">Reference proteome</keyword>
<organism evidence="1 2">
    <name type="scientific">Flavobacterium taihuense</name>
    <dbReference type="NCBI Taxonomy" id="2857508"/>
    <lineage>
        <taxon>Bacteria</taxon>
        <taxon>Pseudomonadati</taxon>
        <taxon>Bacteroidota</taxon>
        <taxon>Flavobacteriia</taxon>
        <taxon>Flavobacteriales</taxon>
        <taxon>Flavobacteriaceae</taxon>
        <taxon>Flavobacterium</taxon>
    </lineage>
</organism>